<dbReference type="OrthoDB" id="2740149at2"/>
<dbReference type="KEGG" id="saca:FFV09_15795"/>
<evidence type="ECO:0000313" key="2">
    <source>
        <dbReference type="EMBL" id="QDH22177.1"/>
    </source>
</evidence>
<proteinExistence type="predicted"/>
<organism evidence="2 3">
    <name type="scientific">Saccharibacillus brassicae</name>
    <dbReference type="NCBI Taxonomy" id="2583377"/>
    <lineage>
        <taxon>Bacteria</taxon>
        <taxon>Bacillati</taxon>
        <taxon>Bacillota</taxon>
        <taxon>Bacilli</taxon>
        <taxon>Bacillales</taxon>
        <taxon>Paenibacillaceae</taxon>
        <taxon>Saccharibacillus</taxon>
    </lineage>
</organism>
<accession>A0A4Y6V139</accession>
<name>A0A4Y6V139_SACBS</name>
<reference evidence="2 3" key="1">
    <citation type="submission" date="2019-06" db="EMBL/GenBank/DDBJ databases">
        <title>Saccharibacillus brassicae sp. nov., an endophytic bacterium isolated from Chinese cabbage seeds (Brassica pekinensis).</title>
        <authorList>
            <person name="Jiang L."/>
            <person name="Lee J."/>
            <person name="Kim S.W."/>
        </authorList>
    </citation>
    <scope>NUCLEOTIDE SEQUENCE [LARGE SCALE GENOMIC DNA]</scope>
    <source>
        <strain evidence="3">KCTC 43072 / ATSA2</strain>
    </source>
</reference>
<keyword evidence="3" id="KW-1185">Reference proteome</keyword>
<evidence type="ECO:0000313" key="3">
    <source>
        <dbReference type="Proteomes" id="UP000316968"/>
    </source>
</evidence>
<protein>
    <submittedName>
        <fullName evidence="2">Uncharacterized protein</fullName>
    </submittedName>
</protein>
<dbReference type="AlphaFoldDB" id="A0A4Y6V139"/>
<feature type="compositionally biased region" description="Basic and acidic residues" evidence="1">
    <location>
        <begin position="127"/>
        <end position="136"/>
    </location>
</feature>
<gene>
    <name evidence="2" type="ORF">FFV09_15795</name>
</gene>
<dbReference type="RefSeq" id="WP_141448721.1">
    <property type="nucleotide sequence ID" value="NZ_CP041217.1"/>
</dbReference>
<feature type="region of interest" description="Disordered" evidence="1">
    <location>
        <begin position="85"/>
        <end position="136"/>
    </location>
</feature>
<dbReference type="Proteomes" id="UP000316968">
    <property type="component" value="Chromosome"/>
</dbReference>
<evidence type="ECO:0000256" key="1">
    <source>
        <dbReference type="SAM" id="MobiDB-lite"/>
    </source>
</evidence>
<feature type="compositionally biased region" description="Basic and acidic residues" evidence="1">
    <location>
        <begin position="103"/>
        <end position="120"/>
    </location>
</feature>
<dbReference type="EMBL" id="CP041217">
    <property type="protein sequence ID" value="QDH22177.1"/>
    <property type="molecule type" value="Genomic_DNA"/>
</dbReference>
<sequence length="136" mass="14663">MPITPIDLTPGISRVMPVQPVQRSEAAGLRFKLAGAQQTERPGPRRKSAPGRIINVQEDGWIRRYGVLPDGTRILLEEKPAHEGPALALPRGEARIIPASPSRPEHDPEDAMKASGEKLKALLSARPRSDGAGEAL</sequence>